<gene>
    <name evidence="1" type="ordered locus">Marky_0145</name>
</gene>
<name>F2NLS8_MARHT</name>
<evidence type="ECO:0008006" key="3">
    <source>
        <dbReference type="Google" id="ProtNLM"/>
    </source>
</evidence>
<organism evidence="1 2">
    <name type="scientific">Marinithermus hydrothermalis (strain DSM 14884 / JCM 11576 / T1)</name>
    <dbReference type="NCBI Taxonomy" id="869210"/>
    <lineage>
        <taxon>Bacteria</taxon>
        <taxon>Thermotogati</taxon>
        <taxon>Deinococcota</taxon>
        <taxon>Deinococci</taxon>
        <taxon>Thermales</taxon>
        <taxon>Thermaceae</taxon>
        <taxon>Marinithermus</taxon>
    </lineage>
</organism>
<keyword evidence="2" id="KW-1185">Reference proteome</keyword>
<dbReference type="InterPro" id="IPR013784">
    <property type="entry name" value="Carb-bd-like_fold"/>
</dbReference>
<dbReference type="STRING" id="869210.Marky_0145"/>
<protein>
    <recommendedName>
        <fullName evidence="3">Carboxypeptidase regulatory-like domain-containing protein</fullName>
    </recommendedName>
</protein>
<dbReference type="EMBL" id="CP002630">
    <property type="protein sequence ID" value="AEB10908.1"/>
    <property type="molecule type" value="Genomic_DNA"/>
</dbReference>
<evidence type="ECO:0000313" key="1">
    <source>
        <dbReference type="EMBL" id="AEB10908.1"/>
    </source>
</evidence>
<dbReference type="GO" id="GO:0030246">
    <property type="term" value="F:carbohydrate binding"/>
    <property type="evidence" value="ECO:0007669"/>
    <property type="project" value="InterPro"/>
</dbReference>
<sequence>MKRGRILAWVWGWVLGGLGLALAQPAAVHLAVRSPTPRTVLPGQTVTHVFQLESPAPGRVAPELTQSPSWPLLSRLEPLALEPDRPAFLAVTLRVPPNAREGTRHQLTLRLGGAQARVVSTVGFRPGLEAEWPEEVRPLTRYGAVPVRVENQGNGPDRFHVSLADARGRLVARQTVALEAGAARTLELRVEGFGTFRVQVRSERAPETVVQGVVRVAPAGTQAAPQEPFRLLGAAQTRYAPPTPPTLAFGLSGQVSDFVALNARTTYALGQPPSAEARLEGKTWRLRLKAGEAIELAGGAGTGPFQADLALQPAPFRAEGAFRWTPPGRQYAFRVSLEEWAEFSFLGFERPDPNRSLEYAFTLRPEPLRARFETHYAARNAPLPWSAQLRVVGEAQAPLRIGFSLDLTPHTIRFSSASLSAAFELESPPKGLPRLEDWRLAAATTLDRLGLEAPVPVTLGLETGAEGSRLQAAARIPLLPPLQEVRVEAAATHRAGRFGTDLSTQLHLEQPQALTRYTAGLELGLAPFQPVLSAGVRWGGGGVGASGTVRWAPLAPGLSTGLSLHAPVGNALLSLEAARDWVQDTTRVALEGTLPFALPVPEPLSAALGGRAVGFLEGRVVAVGPDAPPLEGLWVQIGPQRVRTDATGAFRVALPPGQYPVRLEVARLPAGLVPVTAERVVEVRLKETQRVRLEVAQRAALQGRVVALREGVPEPIEGTPFLLRLQDDTGRAVTLRTDPQGRFHVEGLAPGRYTLELLEAQLPAGWSVLEGRATVRLTAGATAETTLTVQPPPRRTFTPRPVQLLSVTPEATTLPPGAAPRITVRVEGQPTRVRVRLGERTLGVLLHSGEVWTGRVYLPKNAPPTLPLLVVAELEGREVARLPFFLGVNPQAPWGVLRAPPLAAPGQAIPVRVHWYAPMTETRLAIAGRATPLEGNGADWAGRVEVPQDAEGRLTLRAVGVRPDGSEVVLERTLIVRERTP</sequence>
<dbReference type="AlphaFoldDB" id="F2NLS8"/>
<dbReference type="KEGG" id="mhd:Marky_0145"/>
<dbReference type="SUPFAM" id="SSF49452">
    <property type="entry name" value="Starch-binding domain-like"/>
    <property type="match status" value="1"/>
</dbReference>
<evidence type="ECO:0000313" key="2">
    <source>
        <dbReference type="Proteomes" id="UP000007030"/>
    </source>
</evidence>
<dbReference type="InterPro" id="IPR013783">
    <property type="entry name" value="Ig-like_fold"/>
</dbReference>
<reference evidence="1 2" key="1">
    <citation type="journal article" date="2012" name="Stand. Genomic Sci.">
        <title>Complete genome sequence of the aerobic, heterotroph Marinithermus hydrothermalis type strain (T1(T)) from a deep-sea hydrothermal vent chimney.</title>
        <authorList>
            <person name="Copeland A."/>
            <person name="Gu W."/>
            <person name="Yasawong M."/>
            <person name="Lapidus A."/>
            <person name="Lucas S."/>
            <person name="Deshpande S."/>
            <person name="Pagani I."/>
            <person name="Tapia R."/>
            <person name="Cheng J.F."/>
            <person name="Goodwin L.A."/>
            <person name="Pitluck S."/>
            <person name="Liolios K."/>
            <person name="Ivanova N."/>
            <person name="Mavromatis K."/>
            <person name="Mikhailova N."/>
            <person name="Pati A."/>
            <person name="Chen A."/>
            <person name="Palaniappan K."/>
            <person name="Land M."/>
            <person name="Pan C."/>
            <person name="Brambilla E.M."/>
            <person name="Rohde M."/>
            <person name="Tindall B.J."/>
            <person name="Sikorski J."/>
            <person name="Goker M."/>
            <person name="Detter J.C."/>
            <person name="Bristow J."/>
            <person name="Eisen J.A."/>
            <person name="Markowitz V."/>
            <person name="Hugenholtz P."/>
            <person name="Kyrpides N.C."/>
            <person name="Klenk H.P."/>
            <person name="Woyke T."/>
        </authorList>
    </citation>
    <scope>NUCLEOTIDE SEQUENCE [LARGE SCALE GENOMIC DNA]</scope>
    <source>
        <strain evidence="2">DSM 14884 / JCM 11576 / T1</strain>
    </source>
</reference>
<dbReference type="RefSeq" id="WP_013702963.1">
    <property type="nucleotide sequence ID" value="NC_015387.1"/>
</dbReference>
<dbReference type="Gene3D" id="2.60.40.10">
    <property type="entry name" value="Immunoglobulins"/>
    <property type="match status" value="1"/>
</dbReference>
<dbReference type="HOGENOM" id="CLU_304582_0_0_0"/>
<dbReference type="Proteomes" id="UP000007030">
    <property type="component" value="Chromosome"/>
</dbReference>
<proteinExistence type="predicted"/>
<accession>F2NLS8</accession>
<dbReference type="eggNOG" id="COG4932">
    <property type="taxonomic scope" value="Bacteria"/>
</dbReference>